<evidence type="ECO:0000256" key="2">
    <source>
        <dbReference type="SAM" id="SignalP"/>
    </source>
</evidence>
<keyword evidence="4" id="KW-1185">Reference proteome</keyword>
<dbReference type="PROSITE" id="PS51257">
    <property type="entry name" value="PROKAR_LIPOPROTEIN"/>
    <property type="match status" value="1"/>
</dbReference>
<proteinExistence type="predicted"/>
<organism evidence="3 4">
    <name type="scientific">Flammeovirga kamogawensis</name>
    <dbReference type="NCBI Taxonomy" id="373891"/>
    <lineage>
        <taxon>Bacteria</taxon>
        <taxon>Pseudomonadati</taxon>
        <taxon>Bacteroidota</taxon>
        <taxon>Cytophagia</taxon>
        <taxon>Cytophagales</taxon>
        <taxon>Flammeovirgaceae</taxon>
        <taxon>Flammeovirga</taxon>
    </lineage>
</organism>
<gene>
    <name evidence="3" type="ORF">KM029_25525</name>
</gene>
<dbReference type="EMBL" id="CP076130">
    <property type="protein sequence ID" value="QWG10747.1"/>
    <property type="molecule type" value="Genomic_DNA"/>
</dbReference>
<geneLocation type="plasmid" evidence="3 4">
    <name>p1</name>
</geneLocation>
<dbReference type="RefSeq" id="WP_144077237.1">
    <property type="nucleotide sequence ID" value="NZ_CP076130.1"/>
</dbReference>
<feature type="signal peptide" evidence="2">
    <location>
        <begin position="1"/>
        <end position="21"/>
    </location>
</feature>
<accession>A0ABX8H5Y0</accession>
<feature type="region of interest" description="Disordered" evidence="1">
    <location>
        <begin position="24"/>
        <end position="43"/>
    </location>
</feature>
<protein>
    <recommendedName>
        <fullName evidence="5">YD repeat-containing protein</fullName>
    </recommendedName>
</protein>
<feature type="chain" id="PRO_5045541316" description="YD repeat-containing protein" evidence="2">
    <location>
        <begin position="22"/>
        <end position="544"/>
    </location>
</feature>
<keyword evidence="2" id="KW-0732">Signal</keyword>
<evidence type="ECO:0000256" key="1">
    <source>
        <dbReference type="SAM" id="MobiDB-lite"/>
    </source>
</evidence>
<dbReference type="Proteomes" id="UP000682802">
    <property type="component" value="Plasmid p1"/>
</dbReference>
<evidence type="ECO:0000313" key="4">
    <source>
        <dbReference type="Proteomes" id="UP000682802"/>
    </source>
</evidence>
<feature type="compositionally biased region" description="Polar residues" evidence="1">
    <location>
        <begin position="27"/>
        <end position="43"/>
    </location>
</feature>
<evidence type="ECO:0000313" key="3">
    <source>
        <dbReference type="EMBL" id="QWG10747.1"/>
    </source>
</evidence>
<dbReference type="Gene3D" id="3.90.930.1">
    <property type="match status" value="1"/>
</dbReference>
<sequence>MKIRILGVLFLSLLLSLSCSKKDDDNVTPTTGDQVNDGSGNDGNVETVSNNFTKSFDQVAMIQLHYNYDIQLVFKATESYQHIKKDDKISSTIVTIPHVNRLQAEGAYTISHVYNGDVIESSKNTTNNTVYTYSYNDEGYISAIKEVGTDTRNYEFTYNEDGKVAQSKRIDNSVETIFKYTYTGENYIAKKEGEDISVIVNYDDEGRIISSSSEGADAGSDNYKFEFSYQENGELEELKITEFTDFPTSGTYGVATTTFDTNGDIKESNEYWHNELTLKEVYQEGILTLKEEYTSGKLAKKEEYVDGKVSMIQEFNDQDVLKLRETYSEGQLTLKEEFHDNTQLSLKEVYVNDKISLKETFDDQGNKTLKEEYTNGDITIKEEYHTNGQVSLRINYADDFIVETKEEFDDTGLTTYKEAYTFSNDYITSKTLYEGTYTIKAIYSTTDWRLEKVEAYTGNATDVLLGYGDPTDASYYTVGQEVRVAVDGIMEYFDTSNTLIYTSQYGYFSTASNGTASETNYTHMMNALPTSVDWMATVREELVR</sequence>
<keyword evidence="3" id="KW-0614">Plasmid</keyword>
<reference evidence="3 4" key="1">
    <citation type="submission" date="2021-05" db="EMBL/GenBank/DDBJ databases">
        <title>Comparative genomic studies on the polysaccharide-degrading batcterial strains of the Flammeovirga genus.</title>
        <authorList>
            <person name="Zewei F."/>
            <person name="Zheng Z."/>
            <person name="Yu L."/>
            <person name="Ruyue G."/>
            <person name="Yanhong M."/>
            <person name="Yuanyuan C."/>
            <person name="Jingyan G."/>
            <person name="Wenjun H."/>
        </authorList>
    </citation>
    <scope>NUCLEOTIDE SEQUENCE [LARGE SCALE GENOMIC DNA]</scope>
    <source>
        <strain evidence="3 4">YS10</strain>
        <plasmid evidence="3 4">p1</plasmid>
    </source>
</reference>
<name>A0ABX8H5Y0_9BACT</name>
<evidence type="ECO:0008006" key="5">
    <source>
        <dbReference type="Google" id="ProtNLM"/>
    </source>
</evidence>